<evidence type="ECO:0000313" key="3">
    <source>
        <dbReference type="Proteomes" id="UP001221142"/>
    </source>
</evidence>
<dbReference type="EMBL" id="JARKIF010000019">
    <property type="protein sequence ID" value="KAJ7618668.1"/>
    <property type="molecule type" value="Genomic_DNA"/>
</dbReference>
<organism evidence="2 3">
    <name type="scientific">Roridomyces roridus</name>
    <dbReference type="NCBI Taxonomy" id="1738132"/>
    <lineage>
        <taxon>Eukaryota</taxon>
        <taxon>Fungi</taxon>
        <taxon>Dikarya</taxon>
        <taxon>Basidiomycota</taxon>
        <taxon>Agaricomycotina</taxon>
        <taxon>Agaricomycetes</taxon>
        <taxon>Agaricomycetidae</taxon>
        <taxon>Agaricales</taxon>
        <taxon>Marasmiineae</taxon>
        <taxon>Mycenaceae</taxon>
        <taxon>Roridomyces</taxon>
    </lineage>
</organism>
<comment type="caution">
    <text evidence="2">The sequence shown here is derived from an EMBL/GenBank/DDBJ whole genome shotgun (WGS) entry which is preliminary data.</text>
</comment>
<gene>
    <name evidence="2" type="ORF">FB45DRAFT_1007401</name>
</gene>
<feature type="region of interest" description="Disordered" evidence="1">
    <location>
        <begin position="82"/>
        <end position="104"/>
    </location>
</feature>
<reference evidence="2" key="1">
    <citation type="submission" date="2023-03" db="EMBL/GenBank/DDBJ databases">
        <title>Massive genome expansion in bonnet fungi (Mycena s.s.) driven by repeated elements and novel gene families across ecological guilds.</title>
        <authorList>
            <consortium name="Lawrence Berkeley National Laboratory"/>
            <person name="Harder C.B."/>
            <person name="Miyauchi S."/>
            <person name="Viragh M."/>
            <person name="Kuo A."/>
            <person name="Thoen E."/>
            <person name="Andreopoulos B."/>
            <person name="Lu D."/>
            <person name="Skrede I."/>
            <person name="Drula E."/>
            <person name="Henrissat B."/>
            <person name="Morin E."/>
            <person name="Kohler A."/>
            <person name="Barry K."/>
            <person name="LaButti K."/>
            <person name="Morin E."/>
            <person name="Salamov A."/>
            <person name="Lipzen A."/>
            <person name="Mereny Z."/>
            <person name="Hegedus B."/>
            <person name="Baldrian P."/>
            <person name="Stursova M."/>
            <person name="Weitz H."/>
            <person name="Taylor A."/>
            <person name="Grigoriev I.V."/>
            <person name="Nagy L.G."/>
            <person name="Martin F."/>
            <person name="Kauserud H."/>
        </authorList>
    </citation>
    <scope>NUCLEOTIDE SEQUENCE</scope>
    <source>
        <strain evidence="2">9284</strain>
    </source>
</reference>
<feature type="compositionally biased region" description="Basic residues" evidence="1">
    <location>
        <begin position="1"/>
        <end position="13"/>
    </location>
</feature>
<keyword evidence="3" id="KW-1185">Reference proteome</keyword>
<protein>
    <submittedName>
        <fullName evidence="2">Uncharacterized protein</fullName>
    </submittedName>
</protein>
<name>A0AAD7BES8_9AGAR</name>
<dbReference type="AlphaFoldDB" id="A0AAD7BES8"/>
<evidence type="ECO:0000256" key="1">
    <source>
        <dbReference type="SAM" id="MobiDB-lite"/>
    </source>
</evidence>
<proteinExistence type="predicted"/>
<evidence type="ECO:0000313" key="2">
    <source>
        <dbReference type="EMBL" id="KAJ7618668.1"/>
    </source>
</evidence>
<feature type="region of interest" description="Disordered" evidence="1">
    <location>
        <begin position="1"/>
        <end position="44"/>
    </location>
</feature>
<accession>A0AAD7BES8</accession>
<sequence length="104" mass="10950">MSLRPGSRRRRRVSPPIRSALDGSVPDSTEDDPIPATAQPDSTPTILQISGLNLTGTIQPQLHQRVYELALQLTAASEVLGDPAERSGAGEAPDTLPVSEPGLS</sequence>
<dbReference type="Proteomes" id="UP001221142">
    <property type="component" value="Unassembled WGS sequence"/>
</dbReference>